<name>A0AAV0IPG3_9ROSI</name>
<accession>A0AAV0IPG3</accession>
<sequence>MDKTMDVTIDFFNLDLEEKLNITTPPAAPLAAGYTKQPSKSEHWQMFTPAPTNVFPANPPHFK</sequence>
<dbReference type="AlphaFoldDB" id="A0AAV0IPG3"/>
<reference evidence="1" key="1">
    <citation type="submission" date="2022-08" db="EMBL/GenBank/DDBJ databases">
        <authorList>
            <person name="Gutierrez-Valencia J."/>
        </authorList>
    </citation>
    <scope>NUCLEOTIDE SEQUENCE</scope>
</reference>
<evidence type="ECO:0000313" key="2">
    <source>
        <dbReference type="Proteomes" id="UP001154282"/>
    </source>
</evidence>
<dbReference type="EMBL" id="CAMGYJ010000004">
    <property type="protein sequence ID" value="CAI0399303.1"/>
    <property type="molecule type" value="Genomic_DNA"/>
</dbReference>
<dbReference type="Proteomes" id="UP001154282">
    <property type="component" value="Unassembled WGS sequence"/>
</dbReference>
<gene>
    <name evidence="1" type="ORF">LITE_LOCUS10244</name>
</gene>
<keyword evidence="2" id="KW-1185">Reference proteome</keyword>
<comment type="caution">
    <text evidence="1">The sequence shown here is derived from an EMBL/GenBank/DDBJ whole genome shotgun (WGS) entry which is preliminary data.</text>
</comment>
<protein>
    <submittedName>
        <fullName evidence="1">Uncharacterized protein</fullName>
    </submittedName>
</protein>
<proteinExistence type="predicted"/>
<organism evidence="1 2">
    <name type="scientific">Linum tenue</name>
    <dbReference type="NCBI Taxonomy" id="586396"/>
    <lineage>
        <taxon>Eukaryota</taxon>
        <taxon>Viridiplantae</taxon>
        <taxon>Streptophyta</taxon>
        <taxon>Embryophyta</taxon>
        <taxon>Tracheophyta</taxon>
        <taxon>Spermatophyta</taxon>
        <taxon>Magnoliopsida</taxon>
        <taxon>eudicotyledons</taxon>
        <taxon>Gunneridae</taxon>
        <taxon>Pentapetalae</taxon>
        <taxon>rosids</taxon>
        <taxon>fabids</taxon>
        <taxon>Malpighiales</taxon>
        <taxon>Linaceae</taxon>
        <taxon>Linum</taxon>
    </lineage>
</organism>
<evidence type="ECO:0000313" key="1">
    <source>
        <dbReference type="EMBL" id="CAI0399303.1"/>
    </source>
</evidence>